<keyword evidence="2" id="KW-1185">Reference proteome</keyword>
<evidence type="ECO:0000313" key="1">
    <source>
        <dbReference type="EMBL" id="KAJ8129213.1"/>
    </source>
</evidence>
<name>A0ACC2JNY7_9PEZI</name>
<dbReference type="EMBL" id="JAPUUL010000827">
    <property type="protein sequence ID" value="KAJ8129213.1"/>
    <property type="molecule type" value="Genomic_DNA"/>
</dbReference>
<sequence length="145" mass="15183">MKTSNIVSALLLAGVSSAQTPPGFTPAVTEKLEVTFGTKSIATGGQAMTRTETARQPTIGLSGPANGTYIWMLVGKLASIAPENGSSREYANNAAVDLDAYETPALLSVLRDRRTSRTLGPGNPRTTFTPFFVTLRPAAPPHPPG</sequence>
<gene>
    <name evidence="1" type="ORF">O1611_g4419</name>
</gene>
<evidence type="ECO:0000313" key="2">
    <source>
        <dbReference type="Proteomes" id="UP001153332"/>
    </source>
</evidence>
<organism evidence="1 2">
    <name type="scientific">Lasiodiplodia mahajangana</name>
    <dbReference type="NCBI Taxonomy" id="1108764"/>
    <lineage>
        <taxon>Eukaryota</taxon>
        <taxon>Fungi</taxon>
        <taxon>Dikarya</taxon>
        <taxon>Ascomycota</taxon>
        <taxon>Pezizomycotina</taxon>
        <taxon>Dothideomycetes</taxon>
        <taxon>Dothideomycetes incertae sedis</taxon>
        <taxon>Botryosphaeriales</taxon>
        <taxon>Botryosphaeriaceae</taxon>
        <taxon>Lasiodiplodia</taxon>
    </lineage>
</organism>
<accession>A0ACC2JNY7</accession>
<proteinExistence type="predicted"/>
<dbReference type="Proteomes" id="UP001153332">
    <property type="component" value="Unassembled WGS sequence"/>
</dbReference>
<comment type="caution">
    <text evidence="1">The sequence shown here is derived from an EMBL/GenBank/DDBJ whole genome shotgun (WGS) entry which is preliminary data.</text>
</comment>
<reference evidence="1" key="1">
    <citation type="submission" date="2022-12" db="EMBL/GenBank/DDBJ databases">
        <title>Genome Sequence of Lasiodiplodia mahajangana.</title>
        <authorList>
            <person name="Buettner E."/>
        </authorList>
    </citation>
    <scope>NUCLEOTIDE SEQUENCE</scope>
    <source>
        <strain evidence="1">VT137</strain>
    </source>
</reference>
<protein>
    <submittedName>
        <fullName evidence="1">Uncharacterized protein</fullName>
    </submittedName>
</protein>